<comment type="caution">
    <text evidence="1">The sequence shown here is derived from an EMBL/GenBank/DDBJ whole genome shotgun (WGS) entry which is preliminary data.</text>
</comment>
<name>A0AA39PDZ3_9AGAR</name>
<keyword evidence="2" id="KW-1185">Reference proteome</keyword>
<gene>
    <name evidence="1" type="ORF">IW261DRAFT_1034406</name>
</gene>
<reference evidence="1" key="1">
    <citation type="submission" date="2023-06" db="EMBL/GenBank/DDBJ databases">
        <authorList>
            <consortium name="Lawrence Berkeley National Laboratory"/>
            <person name="Ahrendt S."/>
            <person name="Sahu N."/>
            <person name="Indic B."/>
            <person name="Wong-Bajracharya J."/>
            <person name="Merenyi Z."/>
            <person name="Ke H.-M."/>
            <person name="Monk M."/>
            <person name="Kocsube S."/>
            <person name="Drula E."/>
            <person name="Lipzen A."/>
            <person name="Balint B."/>
            <person name="Henrissat B."/>
            <person name="Andreopoulos B."/>
            <person name="Martin F.M."/>
            <person name="Harder C.B."/>
            <person name="Rigling D."/>
            <person name="Ford K.L."/>
            <person name="Foster G.D."/>
            <person name="Pangilinan J."/>
            <person name="Papanicolaou A."/>
            <person name="Barry K."/>
            <person name="LaButti K."/>
            <person name="Viragh M."/>
            <person name="Koriabine M."/>
            <person name="Yan M."/>
            <person name="Riley R."/>
            <person name="Champramary S."/>
            <person name="Plett K.L."/>
            <person name="Tsai I.J."/>
            <person name="Slot J."/>
            <person name="Sipos G."/>
            <person name="Plett J."/>
            <person name="Nagy L.G."/>
            <person name="Grigoriev I.V."/>
        </authorList>
    </citation>
    <scope>NUCLEOTIDE SEQUENCE</scope>
    <source>
        <strain evidence="1">ICMP 16352</strain>
    </source>
</reference>
<dbReference type="EMBL" id="JAUEPR010000007">
    <property type="protein sequence ID" value="KAK0482497.1"/>
    <property type="molecule type" value="Genomic_DNA"/>
</dbReference>
<organism evidence="1 2">
    <name type="scientific">Armillaria novae-zelandiae</name>
    <dbReference type="NCBI Taxonomy" id="153914"/>
    <lineage>
        <taxon>Eukaryota</taxon>
        <taxon>Fungi</taxon>
        <taxon>Dikarya</taxon>
        <taxon>Basidiomycota</taxon>
        <taxon>Agaricomycotina</taxon>
        <taxon>Agaricomycetes</taxon>
        <taxon>Agaricomycetidae</taxon>
        <taxon>Agaricales</taxon>
        <taxon>Marasmiineae</taxon>
        <taxon>Physalacriaceae</taxon>
        <taxon>Armillaria</taxon>
    </lineage>
</organism>
<dbReference type="SUPFAM" id="SSF52047">
    <property type="entry name" value="RNI-like"/>
    <property type="match status" value="1"/>
</dbReference>
<protein>
    <submittedName>
        <fullName evidence="1">Uncharacterized protein</fullName>
    </submittedName>
</protein>
<dbReference type="AlphaFoldDB" id="A0AA39PDZ3"/>
<evidence type="ECO:0000313" key="1">
    <source>
        <dbReference type="EMBL" id="KAK0482497.1"/>
    </source>
</evidence>
<dbReference type="Proteomes" id="UP001175227">
    <property type="component" value="Unassembled WGS sequence"/>
</dbReference>
<sequence length="346" mass="39915">MISEPYASIVASVIRELDIGEHRRRDGPWVVRHLPLLLKALPGVEALSLSRVNYHDSSSYELIQPSGRVLHGFPPQFPWPSITSLTFTECCFQSFRQLFVVLNQFPPLEDLTLEHLVFVDQNCGTLQPNFGEDRRVPHLTRLRRLRLDDVPLNSSQDQFHFWFVYPMTAVEVLSVRMPRALHGWKMLKQMLYGLRRSLVELELRESCDSYGDPAIFDLKLELYRVHTITFSGIRRRRNDGPQRPRASMIPIIFYQISKSRALTRVIFDVDDRDVSAAMEELKVPSNAIDWALHQKPVFAGVKELVIRTHDQSWVPTIDGAKALAIDMLFERLVKKGITVKMESSPR</sequence>
<evidence type="ECO:0000313" key="2">
    <source>
        <dbReference type="Proteomes" id="UP001175227"/>
    </source>
</evidence>
<proteinExistence type="predicted"/>
<accession>A0AA39PDZ3</accession>